<dbReference type="Proteomes" id="UP000838324">
    <property type="component" value="Unassembled WGS sequence"/>
</dbReference>
<proteinExistence type="predicted"/>
<reference evidence="1" key="1">
    <citation type="submission" date="2022-01" db="EMBL/GenBank/DDBJ databases">
        <authorList>
            <person name="Criscuolo A."/>
        </authorList>
    </citation>
    <scope>NUCLEOTIDE SEQUENCE</scope>
    <source>
        <strain evidence="1">CIP111892</strain>
    </source>
</reference>
<keyword evidence="2" id="KW-1185">Reference proteome</keyword>
<dbReference type="Gene3D" id="2.60.40.1080">
    <property type="match status" value="1"/>
</dbReference>
<evidence type="ECO:0008006" key="3">
    <source>
        <dbReference type="Google" id="ProtNLM"/>
    </source>
</evidence>
<dbReference type="InterPro" id="IPR008964">
    <property type="entry name" value="Invasin/intimin_cell_adhesion"/>
</dbReference>
<dbReference type="RefSeq" id="WP_236336144.1">
    <property type="nucleotide sequence ID" value="NZ_CAKMMG010000007.1"/>
</dbReference>
<accession>A0ABN8GRW2</accession>
<sequence length="74" mass="7734">MNLSLSVRQSVQLIATATFDDGSESDVSKTAVWASTKELTATGKNGLVKANGKGTAYISVKYGGKTVKVKVVVK</sequence>
<organism evidence="1 2">
    <name type="scientific">Paenibacillus auburnensis</name>
    <dbReference type="NCBI Taxonomy" id="2905649"/>
    <lineage>
        <taxon>Bacteria</taxon>
        <taxon>Bacillati</taxon>
        <taxon>Bacillota</taxon>
        <taxon>Bacilli</taxon>
        <taxon>Bacillales</taxon>
        <taxon>Paenibacillaceae</taxon>
        <taxon>Paenibacillus</taxon>
    </lineage>
</organism>
<protein>
    <recommendedName>
        <fullName evidence="3">BIG2 domain-containing protein</fullName>
    </recommendedName>
</protein>
<evidence type="ECO:0000313" key="2">
    <source>
        <dbReference type="Proteomes" id="UP000838324"/>
    </source>
</evidence>
<dbReference type="SUPFAM" id="SSF49373">
    <property type="entry name" value="Invasin/intimin cell-adhesion fragments"/>
    <property type="match status" value="1"/>
</dbReference>
<comment type="caution">
    <text evidence="1">The sequence shown here is derived from an EMBL/GenBank/DDBJ whole genome shotgun (WGS) entry which is preliminary data.</text>
</comment>
<dbReference type="EMBL" id="CAKMMG010000007">
    <property type="protein sequence ID" value="CAH1216360.1"/>
    <property type="molecule type" value="Genomic_DNA"/>
</dbReference>
<evidence type="ECO:0000313" key="1">
    <source>
        <dbReference type="EMBL" id="CAH1216360.1"/>
    </source>
</evidence>
<gene>
    <name evidence="1" type="ORF">PAECIP111892_04299</name>
</gene>
<name>A0ABN8GRW2_9BACL</name>